<protein>
    <submittedName>
        <fullName evidence="2">Lantibiotic immunity ABC transporter MutE/EpiE family permease subunit</fullName>
    </submittedName>
</protein>
<organism evidence="2 3">
    <name type="scientific">Enterococcus camelliae</name>
    <dbReference type="NCBI Taxonomy" id="453959"/>
    <lineage>
        <taxon>Bacteria</taxon>
        <taxon>Bacillati</taxon>
        <taxon>Bacillota</taxon>
        <taxon>Bacilli</taxon>
        <taxon>Lactobacillales</taxon>
        <taxon>Enterococcaceae</taxon>
        <taxon>Enterococcus</taxon>
    </lineage>
</organism>
<sequence>MMRNLVKAEWVKGRRRGVRTFIWLFPIVCTLLAVVLLGGVNAQMGVFNWWYMLVLPACVALIAIDVVVIDKQVQFLPILLLPFEPRKAMMAKVILGCSYLFVANLIIGGLAMMVGFGFEQQYSIETILLATLVMTLTMCWQIPLGIYLTVRFQAIASFLLLFGLNVFFSSQSFSGTKLWCWPFSITARLMAPILGLNPNGLPLDVTSSLNNKTVLLPGLLITGCLFVGEVVVFQKRLFRKEQMV</sequence>
<keyword evidence="1" id="KW-1133">Transmembrane helix</keyword>
<comment type="caution">
    <text evidence="2">The sequence shown here is derived from an EMBL/GenBank/DDBJ whole genome shotgun (WGS) entry which is preliminary data.</text>
</comment>
<feature type="transmembrane region" description="Helical" evidence="1">
    <location>
        <begin position="155"/>
        <end position="173"/>
    </location>
</feature>
<feature type="transmembrane region" description="Helical" evidence="1">
    <location>
        <begin position="90"/>
        <end position="115"/>
    </location>
</feature>
<proteinExistence type="predicted"/>
<feature type="transmembrane region" description="Helical" evidence="1">
    <location>
        <begin position="127"/>
        <end position="148"/>
    </location>
</feature>
<evidence type="ECO:0000256" key="1">
    <source>
        <dbReference type="SAM" id="Phobius"/>
    </source>
</evidence>
<dbReference type="Proteomes" id="UP001597427">
    <property type="component" value="Unassembled WGS sequence"/>
</dbReference>
<evidence type="ECO:0000313" key="2">
    <source>
        <dbReference type="EMBL" id="MFD2727931.1"/>
    </source>
</evidence>
<dbReference type="InterPro" id="IPR021205">
    <property type="entry name" value="Lanti_perm_SpaE/MutE/EpiE-like"/>
</dbReference>
<reference evidence="3" key="1">
    <citation type="journal article" date="2019" name="Int. J. Syst. Evol. Microbiol.">
        <title>The Global Catalogue of Microorganisms (GCM) 10K type strain sequencing project: providing services to taxonomists for standard genome sequencing and annotation.</title>
        <authorList>
            <consortium name="The Broad Institute Genomics Platform"/>
            <consortium name="The Broad Institute Genome Sequencing Center for Infectious Disease"/>
            <person name="Wu L."/>
            <person name="Ma J."/>
        </authorList>
    </citation>
    <scope>NUCLEOTIDE SEQUENCE [LARGE SCALE GENOMIC DNA]</scope>
    <source>
        <strain evidence="3">TISTR 932</strain>
    </source>
</reference>
<dbReference type="CDD" id="cd21807">
    <property type="entry name" value="ABC-2_lan_permease_MutE_EpiE-like"/>
    <property type="match status" value="1"/>
</dbReference>
<accession>A0ABW5TF47</accession>
<name>A0ABW5TF47_9ENTE</name>
<feature type="transmembrane region" description="Helical" evidence="1">
    <location>
        <begin position="214"/>
        <end position="233"/>
    </location>
</feature>
<dbReference type="RefSeq" id="WP_379978846.1">
    <property type="nucleotide sequence ID" value="NZ_JBHUMO010000002.1"/>
</dbReference>
<gene>
    <name evidence="2" type="ORF">ACFSR0_00545</name>
</gene>
<keyword evidence="1" id="KW-0812">Transmembrane</keyword>
<keyword evidence="1" id="KW-0472">Membrane</keyword>
<evidence type="ECO:0000313" key="3">
    <source>
        <dbReference type="Proteomes" id="UP001597427"/>
    </source>
</evidence>
<feature type="transmembrane region" description="Helical" evidence="1">
    <location>
        <begin position="21"/>
        <end position="43"/>
    </location>
</feature>
<dbReference type="EMBL" id="JBHUMO010000002">
    <property type="protein sequence ID" value="MFD2727931.1"/>
    <property type="molecule type" value="Genomic_DNA"/>
</dbReference>
<keyword evidence="3" id="KW-1185">Reference proteome</keyword>
<feature type="transmembrane region" description="Helical" evidence="1">
    <location>
        <begin position="49"/>
        <end position="69"/>
    </location>
</feature>